<keyword evidence="4" id="KW-0483">Metalloprotease inhibitor</keyword>
<evidence type="ECO:0000313" key="4">
    <source>
        <dbReference type="EMBL" id="WDR01660.1"/>
    </source>
</evidence>
<dbReference type="Proteomes" id="UP001220530">
    <property type="component" value="Chromosome"/>
</dbReference>
<keyword evidence="4" id="KW-0646">Protease inhibitor</keyword>
<reference evidence="4 5" key="1">
    <citation type="submission" date="2023-02" db="EMBL/GenBank/DDBJ databases">
        <title>Devosia algicola sp. nov., isolated from the phycosphere of marine algae.</title>
        <authorList>
            <person name="Kim J.M."/>
            <person name="Lee J.K."/>
            <person name="Choi B.J."/>
            <person name="Bayburt H."/>
            <person name="Jeon C.O."/>
        </authorList>
    </citation>
    <scope>NUCLEOTIDE SEQUENCE [LARGE SCALE GENOMIC DNA]</scope>
    <source>
        <strain evidence="4 5">G20-9</strain>
    </source>
</reference>
<accession>A0ABY7YKN1</accession>
<dbReference type="Gene3D" id="2.40.128.10">
    <property type="match status" value="1"/>
</dbReference>
<dbReference type="InterPro" id="IPR016085">
    <property type="entry name" value="Protease_inh_B-barrel_dom"/>
</dbReference>
<dbReference type="RefSeq" id="WP_282218070.1">
    <property type="nucleotide sequence ID" value="NZ_CP118246.1"/>
</dbReference>
<name>A0ABY7YKN1_9HYPH</name>
<organism evidence="4 5">
    <name type="scientific">Devosia algicola</name>
    <dbReference type="NCBI Taxonomy" id="3026418"/>
    <lineage>
        <taxon>Bacteria</taxon>
        <taxon>Pseudomonadati</taxon>
        <taxon>Pseudomonadota</taxon>
        <taxon>Alphaproteobacteria</taxon>
        <taxon>Hyphomicrobiales</taxon>
        <taxon>Devosiaceae</taxon>
        <taxon>Devosia</taxon>
    </lineage>
</organism>
<dbReference type="SUPFAM" id="SSF50882">
    <property type="entry name" value="beta-Barrel protease inhibitors"/>
    <property type="match status" value="1"/>
</dbReference>
<evidence type="ECO:0000256" key="1">
    <source>
        <dbReference type="ARBA" id="ARBA00022729"/>
    </source>
</evidence>
<evidence type="ECO:0000259" key="3">
    <source>
        <dbReference type="Pfam" id="PF02974"/>
    </source>
</evidence>
<dbReference type="GO" id="GO:0030414">
    <property type="term" value="F:peptidase inhibitor activity"/>
    <property type="evidence" value="ECO:0007669"/>
    <property type="project" value="UniProtKB-KW"/>
</dbReference>
<dbReference type="Pfam" id="PF02974">
    <property type="entry name" value="Inh"/>
    <property type="match status" value="1"/>
</dbReference>
<feature type="region of interest" description="Disordered" evidence="2">
    <location>
        <begin position="1"/>
        <end position="23"/>
    </location>
</feature>
<keyword evidence="1" id="KW-0732">Signal</keyword>
<keyword evidence="4" id="KW-0481">Metalloenzyme inhibitor</keyword>
<dbReference type="InterPro" id="IPR021140">
    <property type="entry name" value="Inh/Omp19"/>
</dbReference>
<evidence type="ECO:0000313" key="5">
    <source>
        <dbReference type="Proteomes" id="UP001220530"/>
    </source>
</evidence>
<sequence length="110" mass="11110">MTASFVSLDPLASSSGGSVGAGPEGVWTVVSGVSRCRLNLPMTAKSGTNKFRASAPGCVMPGLTNVASWQQVGNQVQIFDENNNMVAAVAQNGGGYIGTTSGGQGISMTR</sequence>
<keyword evidence="5" id="KW-1185">Reference proteome</keyword>
<evidence type="ECO:0000256" key="2">
    <source>
        <dbReference type="SAM" id="MobiDB-lite"/>
    </source>
</evidence>
<feature type="domain" description="Alkaline proteinase inhibitor/ Outer membrane lipoprotein Omp19" evidence="3">
    <location>
        <begin position="25"/>
        <end position="110"/>
    </location>
</feature>
<gene>
    <name evidence="4" type="ORF">PSQ19_12985</name>
</gene>
<dbReference type="EMBL" id="CP118246">
    <property type="protein sequence ID" value="WDR01660.1"/>
    <property type="molecule type" value="Genomic_DNA"/>
</dbReference>
<proteinExistence type="predicted"/>
<protein>
    <submittedName>
        <fullName evidence="4">AprI/Inh family metalloprotease inhibitor</fullName>
    </submittedName>
</protein>